<proteinExistence type="predicted"/>
<organism evidence="2 3">
    <name type="scientific">Triplophysa tibetana</name>
    <dbReference type="NCBI Taxonomy" id="1572043"/>
    <lineage>
        <taxon>Eukaryota</taxon>
        <taxon>Metazoa</taxon>
        <taxon>Chordata</taxon>
        <taxon>Craniata</taxon>
        <taxon>Vertebrata</taxon>
        <taxon>Euteleostomi</taxon>
        <taxon>Actinopterygii</taxon>
        <taxon>Neopterygii</taxon>
        <taxon>Teleostei</taxon>
        <taxon>Ostariophysi</taxon>
        <taxon>Cypriniformes</taxon>
        <taxon>Nemacheilidae</taxon>
        <taxon>Triplophysa</taxon>
    </lineage>
</organism>
<dbReference type="Proteomes" id="UP000324632">
    <property type="component" value="Chromosome 1"/>
</dbReference>
<keyword evidence="3" id="KW-1185">Reference proteome</keyword>
<reference evidence="2 3" key="1">
    <citation type="journal article" date="2019" name="Mol. Ecol. Resour.">
        <title>Chromosome-level genome assembly of Triplophysa tibetana, a fish adapted to the harsh high-altitude environment of the Tibetan Plateau.</title>
        <authorList>
            <person name="Yang X."/>
            <person name="Liu H."/>
            <person name="Ma Z."/>
            <person name="Zou Y."/>
            <person name="Zou M."/>
            <person name="Mao Y."/>
            <person name="Li X."/>
            <person name="Wang H."/>
            <person name="Chen T."/>
            <person name="Wang W."/>
            <person name="Yang R."/>
        </authorList>
    </citation>
    <scope>NUCLEOTIDE SEQUENCE [LARGE SCALE GENOMIC DNA]</scope>
    <source>
        <strain evidence="2">TTIB1903HZAU</strain>
        <tissue evidence="2">Muscle</tissue>
    </source>
</reference>
<accession>A0A5A9PSS3</accession>
<name>A0A5A9PSS3_9TELE</name>
<evidence type="ECO:0000256" key="1">
    <source>
        <dbReference type="SAM" id="MobiDB-lite"/>
    </source>
</evidence>
<sequence length="114" mass="12471">MLSESPRRRVASRCRRVRAVRTKGVRQWLPEAVALGKRKCRCCHRQSLGGTATCAAAPLGRGGVAVVQAGARELPLSARGRSLRPSPEGEKDASKHRVNQARVLYLRFPKDPCA</sequence>
<comment type="caution">
    <text evidence="2">The sequence shown here is derived from an EMBL/GenBank/DDBJ whole genome shotgun (WGS) entry which is preliminary data.</text>
</comment>
<dbReference type="AlphaFoldDB" id="A0A5A9PSS3"/>
<feature type="region of interest" description="Disordered" evidence="1">
    <location>
        <begin position="76"/>
        <end position="98"/>
    </location>
</feature>
<dbReference type="EMBL" id="SOYY01000001">
    <property type="protein sequence ID" value="KAA0724953.1"/>
    <property type="molecule type" value="Genomic_DNA"/>
</dbReference>
<protein>
    <submittedName>
        <fullName evidence="2">Uncharacterized protein</fullName>
    </submittedName>
</protein>
<evidence type="ECO:0000313" key="3">
    <source>
        <dbReference type="Proteomes" id="UP000324632"/>
    </source>
</evidence>
<evidence type="ECO:0000313" key="2">
    <source>
        <dbReference type="EMBL" id="KAA0724953.1"/>
    </source>
</evidence>
<gene>
    <name evidence="2" type="ORF">E1301_Tti016296</name>
</gene>